<name>A0A6H9TC54_9BURK</name>
<evidence type="ECO:0000256" key="1">
    <source>
        <dbReference type="SAM" id="MobiDB-lite"/>
    </source>
</evidence>
<dbReference type="RefSeq" id="WP_151064695.1">
    <property type="nucleotide sequence ID" value="NZ_CABVPL010000047.1"/>
</dbReference>
<dbReference type="GeneID" id="99792258"/>
<evidence type="ECO:0000313" key="3">
    <source>
        <dbReference type="Proteomes" id="UP000430232"/>
    </source>
</evidence>
<feature type="region of interest" description="Disordered" evidence="1">
    <location>
        <begin position="372"/>
        <end position="399"/>
    </location>
</feature>
<keyword evidence="3" id="KW-1185">Reference proteome</keyword>
<protein>
    <submittedName>
        <fullName evidence="2">Uncharacterized protein</fullName>
    </submittedName>
</protein>
<organism evidence="2 3">
    <name type="scientific">Burkholderia latens</name>
    <dbReference type="NCBI Taxonomy" id="488446"/>
    <lineage>
        <taxon>Bacteria</taxon>
        <taxon>Pseudomonadati</taxon>
        <taxon>Pseudomonadota</taxon>
        <taxon>Betaproteobacteria</taxon>
        <taxon>Burkholderiales</taxon>
        <taxon>Burkholderiaceae</taxon>
        <taxon>Burkholderia</taxon>
        <taxon>Burkholderia cepacia complex</taxon>
    </lineage>
</organism>
<gene>
    <name evidence="2" type="ORF">F7R21_13065</name>
</gene>
<reference evidence="2 3" key="1">
    <citation type="submission" date="2019-09" db="EMBL/GenBank/DDBJ databases">
        <title>Draft genome sequences of 48 bacterial type strains from the CCUG.</title>
        <authorList>
            <person name="Tunovic T."/>
            <person name="Pineiro-Iglesias B."/>
            <person name="Unosson C."/>
            <person name="Inganas E."/>
            <person name="Ohlen M."/>
            <person name="Cardew S."/>
            <person name="Jensie-Markopoulos S."/>
            <person name="Salva-Serra F."/>
            <person name="Jaen-Luchoro D."/>
            <person name="Karlsson R."/>
            <person name="Svensson-Stadler L."/>
            <person name="Chun J."/>
            <person name="Moore E."/>
        </authorList>
    </citation>
    <scope>NUCLEOTIDE SEQUENCE [LARGE SCALE GENOMIC DNA]</scope>
    <source>
        <strain evidence="2 3">CCUG 54555</strain>
    </source>
</reference>
<comment type="caution">
    <text evidence="2">The sequence shown here is derived from an EMBL/GenBank/DDBJ whole genome shotgun (WGS) entry which is preliminary data.</text>
</comment>
<feature type="compositionally biased region" description="Basic and acidic residues" evidence="1">
    <location>
        <begin position="390"/>
        <end position="399"/>
    </location>
</feature>
<dbReference type="Proteomes" id="UP000430232">
    <property type="component" value="Unassembled WGS sequence"/>
</dbReference>
<evidence type="ECO:0000313" key="2">
    <source>
        <dbReference type="EMBL" id="KAB0642197.1"/>
    </source>
</evidence>
<sequence length="399" mass="44580">MTTENDIPEGTPLIMAASAPIKLFAKDRRDRWNPTLEQINRSTYDYLKLNRVSGFIDGNVAPYAMLVGFDGTLALPAFPEFSRRDKALQIFNRVLLEMLLGGIYTEAATPADIFQGVLYKTGYVRIFPESGSSAKLHSALRDRSASSIDNIRLLDLKPTTIKDLAKAVKRGRRIVDKCDPLSHEIVLSGCSHFVSGSLAEALTCLWTSIEQLVSRLWEAEVAGKASTEGVPRRGGFLKDYRVWTTSARIELLFQKKIVDAELYCSLNEARKARNDFVHSGEQPSLSATTAALSGLFYLMSLCATDYADIHTLDDIRAKIECRCILRPRQRGPIANDNVGYWREIRPLPGEKQFKGRFTPFDLQFEPIESFDPKHSKKTALRTADSPAAKPRAEDIDGTE</sequence>
<dbReference type="EMBL" id="VZOJ01000029">
    <property type="protein sequence ID" value="KAB0642197.1"/>
    <property type="molecule type" value="Genomic_DNA"/>
</dbReference>
<dbReference type="OrthoDB" id="5365924at2"/>
<dbReference type="AlphaFoldDB" id="A0A6H9TC54"/>
<accession>A0A6H9TC54</accession>
<proteinExistence type="predicted"/>